<feature type="domain" description="PAS" evidence="11">
    <location>
        <begin position="4"/>
        <end position="55"/>
    </location>
</feature>
<dbReference type="InterPro" id="IPR003594">
    <property type="entry name" value="HATPase_dom"/>
</dbReference>
<dbReference type="InterPro" id="IPR005467">
    <property type="entry name" value="His_kinase_dom"/>
</dbReference>
<dbReference type="Pfam" id="PF00989">
    <property type="entry name" value="PAS"/>
    <property type="match status" value="1"/>
</dbReference>
<dbReference type="Proteomes" id="UP000181936">
    <property type="component" value="Chromosome"/>
</dbReference>
<dbReference type="GO" id="GO:0030435">
    <property type="term" value="P:sporulation resulting in formation of a cellular spore"/>
    <property type="evidence" value="ECO:0007669"/>
    <property type="project" value="UniProtKB-KW"/>
</dbReference>
<reference evidence="13 14" key="1">
    <citation type="journal article" date="2016" name="Sci. Rep.">
        <title>Complete genome sequence and transcriptomic analysis of a novel marine strain Bacillus weihaiensis reveals the mechanism of brown algae degradation.</title>
        <authorList>
            <person name="Zhu Y."/>
            <person name="Chen P."/>
            <person name="Bao Y."/>
            <person name="Men Y."/>
            <person name="Zeng Y."/>
            <person name="Yang J."/>
            <person name="Sun J."/>
            <person name="Sun Y."/>
        </authorList>
    </citation>
    <scope>NUCLEOTIDE SEQUENCE [LARGE SCALE GENOMIC DNA]</scope>
    <source>
        <strain evidence="13 14">Alg07</strain>
    </source>
</reference>
<dbReference type="CDD" id="cd00075">
    <property type="entry name" value="HATPase"/>
    <property type="match status" value="1"/>
</dbReference>
<dbReference type="SUPFAM" id="SSF47384">
    <property type="entry name" value="Homodimeric domain of signal transducing histidine kinase"/>
    <property type="match status" value="1"/>
</dbReference>
<proteinExistence type="predicted"/>
<dbReference type="RefSeq" id="WP_072581301.1">
    <property type="nucleotide sequence ID" value="NZ_CP016020.1"/>
</dbReference>
<dbReference type="STRING" id="1547283.A9C19_18165"/>
<dbReference type="NCBIfam" id="TIGR00229">
    <property type="entry name" value="sensory_box"/>
    <property type="match status" value="1"/>
</dbReference>
<keyword evidence="3" id="KW-0597">Phosphoprotein</keyword>
<dbReference type="Gene3D" id="1.10.287.130">
    <property type="match status" value="1"/>
</dbReference>
<keyword evidence="8" id="KW-0749">Sporulation</keyword>
<evidence type="ECO:0000313" key="13">
    <source>
        <dbReference type="EMBL" id="APH06501.1"/>
    </source>
</evidence>
<dbReference type="PROSITE" id="PS50112">
    <property type="entry name" value="PAS"/>
    <property type="match status" value="2"/>
</dbReference>
<dbReference type="Pfam" id="PF00512">
    <property type="entry name" value="HisKA"/>
    <property type="match status" value="1"/>
</dbReference>
<keyword evidence="5" id="KW-0547">Nucleotide-binding</keyword>
<evidence type="ECO:0000256" key="3">
    <source>
        <dbReference type="ARBA" id="ARBA00022553"/>
    </source>
</evidence>
<organism evidence="13 14">
    <name type="scientific">Bacillus weihaiensis</name>
    <dbReference type="NCBI Taxonomy" id="1547283"/>
    <lineage>
        <taxon>Bacteria</taxon>
        <taxon>Bacillati</taxon>
        <taxon>Bacillota</taxon>
        <taxon>Bacilli</taxon>
        <taxon>Bacillales</taxon>
        <taxon>Bacillaceae</taxon>
        <taxon>Bacillus</taxon>
    </lineage>
</organism>
<dbReference type="EC" id="2.7.13.3" evidence="2"/>
<dbReference type="CDD" id="cd00130">
    <property type="entry name" value="PAS"/>
    <property type="match status" value="2"/>
</dbReference>
<dbReference type="InterPro" id="IPR013767">
    <property type="entry name" value="PAS_fold"/>
</dbReference>
<dbReference type="InterPro" id="IPR035965">
    <property type="entry name" value="PAS-like_dom_sf"/>
</dbReference>
<dbReference type="PROSITE" id="PS50109">
    <property type="entry name" value="HIS_KIN"/>
    <property type="match status" value="1"/>
</dbReference>
<comment type="catalytic activity">
    <reaction evidence="1">
        <text>ATP + protein L-histidine = ADP + protein N-phospho-L-histidine.</text>
        <dbReference type="EC" id="2.7.13.3"/>
    </reaction>
</comment>
<dbReference type="Gene3D" id="3.30.565.10">
    <property type="entry name" value="Histidine kinase-like ATPase, C-terminal domain"/>
    <property type="match status" value="1"/>
</dbReference>
<keyword evidence="14" id="KW-1185">Reference proteome</keyword>
<evidence type="ECO:0000256" key="2">
    <source>
        <dbReference type="ARBA" id="ARBA00012438"/>
    </source>
</evidence>
<dbReference type="FunFam" id="1.10.287.130:FF:000040">
    <property type="entry name" value="PAS domain-containing sensor histidine kinase"/>
    <property type="match status" value="1"/>
</dbReference>
<dbReference type="PRINTS" id="PR00344">
    <property type="entry name" value="BCTRLSENSOR"/>
</dbReference>
<evidence type="ECO:0000256" key="7">
    <source>
        <dbReference type="ARBA" id="ARBA00022840"/>
    </source>
</evidence>
<dbReference type="EMBL" id="CP016020">
    <property type="protein sequence ID" value="APH06501.1"/>
    <property type="molecule type" value="Genomic_DNA"/>
</dbReference>
<keyword evidence="4" id="KW-0808">Transferase</keyword>
<dbReference type="Pfam" id="PF13426">
    <property type="entry name" value="PAS_9"/>
    <property type="match status" value="1"/>
</dbReference>
<dbReference type="SMART" id="SM00388">
    <property type="entry name" value="HisKA"/>
    <property type="match status" value="1"/>
</dbReference>
<dbReference type="InterPro" id="IPR036890">
    <property type="entry name" value="HATPase_C_sf"/>
</dbReference>
<dbReference type="GO" id="GO:0005524">
    <property type="term" value="F:ATP binding"/>
    <property type="evidence" value="ECO:0007669"/>
    <property type="project" value="UniProtKB-KW"/>
</dbReference>
<feature type="domain" description="Histidine kinase" evidence="10">
    <location>
        <begin position="254"/>
        <end position="457"/>
    </location>
</feature>
<dbReference type="SMART" id="SM00091">
    <property type="entry name" value="PAS"/>
    <property type="match status" value="2"/>
</dbReference>
<evidence type="ECO:0000256" key="1">
    <source>
        <dbReference type="ARBA" id="ARBA00000085"/>
    </source>
</evidence>
<evidence type="ECO:0000259" key="12">
    <source>
        <dbReference type="PROSITE" id="PS50113"/>
    </source>
</evidence>
<evidence type="ECO:0000256" key="8">
    <source>
        <dbReference type="ARBA" id="ARBA00022969"/>
    </source>
</evidence>
<name>A0A1L3MVY4_9BACI</name>
<feature type="domain" description="PAC" evidence="12">
    <location>
        <begin position="190"/>
        <end position="241"/>
    </location>
</feature>
<evidence type="ECO:0000256" key="6">
    <source>
        <dbReference type="ARBA" id="ARBA00022777"/>
    </source>
</evidence>
<dbReference type="Pfam" id="PF02518">
    <property type="entry name" value="HATPase_c"/>
    <property type="match status" value="1"/>
</dbReference>
<dbReference type="GO" id="GO:0000155">
    <property type="term" value="F:phosphorelay sensor kinase activity"/>
    <property type="evidence" value="ECO:0007669"/>
    <property type="project" value="InterPro"/>
</dbReference>
<evidence type="ECO:0000256" key="5">
    <source>
        <dbReference type="ARBA" id="ARBA00022741"/>
    </source>
</evidence>
<dbReference type="CDD" id="cd00082">
    <property type="entry name" value="HisKA"/>
    <property type="match status" value="1"/>
</dbReference>
<dbReference type="KEGG" id="bwh:A9C19_18165"/>
<dbReference type="SUPFAM" id="SSF55874">
    <property type="entry name" value="ATPase domain of HSP90 chaperone/DNA topoisomerase II/histidine kinase"/>
    <property type="match status" value="1"/>
</dbReference>
<evidence type="ECO:0000259" key="10">
    <source>
        <dbReference type="PROSITE" id="PS50109"/>
    </source>
</evidence>
<dbReference type="PANTHER" id="PTHR43065:SF34">
    <property type="entry name" value="SPORULATION KINASE A"/>
    <property type="match status" value="1"/>
</dbReference>
<dbReference type="SMART" id="SM00387">
    <property type="entry name" value="HATPase_c"/>
    <property type="match status" value="1"/>
</dbReference>
<evidence type="ECO:0000313" key="14">
    <source>
        <dbReference type="Proteomes" id="UP000181936"/>
    </source>
</evidence>
<evidence type="ECO:0000256" key="9">
    <source>
        <dbReference type="ARBA" id="ARBA00023012"/>
    </source>
</evidence>
<dbReference type="InterPro" id="IPR004358">
    <property type="entry name" value="Sig_transdc_His_kin-like_C"/>
</dbReference>
<accession>A0A1L3MVY4</accession>
<dbReference type="InterPro" id="IPR000700">
    <property type="entry name" value="PAS-assoc_C"/>
</dbReference>
<dbReference type="GO" id="GO:0006355">
    <property type="term" value="P:regulation of DNA-templated transcription"/>
    <property type="evidence" value="ECO:0007669"/>
    <property type="project" value="InterPro"/>
</dbReference>
<keyword evidence="6 13" id="KW-0418">Kinase</keyword>
<dbReference type="PROSITE" id="PS50113">
    <property type="entry name" value="PAC"/>
    <property type="match status" value="1"/>
</dbReference>
<keyword evidence="7" id="KW-0067">ATP-binding</keyword>
<sequence length="459" mass="51945">MNVKDLKAVEILDRITDGFFALDKEWNFTYINKRAQELLFRSRKNLINKNIWKEFPEAVGLAFYDNYHLSASQQIPVTFDAYFPPLLTWFSVSTYPSEEGLTVFFQDVTMKKEQELKNEQHYQSLFAQHPDAVFSFDLEGRYLSVNKGMEELLGYTKEEFLTLSYTPLVKEDSLEETNHYFQKAVNGMTQHYETKAIHKDGHVIDVSVTNIPIVINKEIVGVYGIAKDITMQKQSEEMLIRSEKLSVVGELSASIAHEIRNPLTSLKGFLQLMQSSSENVSIYLEIMSDEISRIEEITGELLLLAKPQAHDFKKESIERITEHAMVLLHSQALINNVSLIPNFKKTSLVYCVANQIKQVIINIVKNAIESMPNGGDISIILAENEDKVQIIVKDQGCGIPKRFLSEVGLPFYTTKEKGTGLGMMTTLRIVETHGGTVHINSEEGKGTTVEIQLPIKGPA</sequence>
<dbReference type="AlphaFoldDB" id="A0A1L3MVY4"/>
<dbReference type="InterPro" id="IPR036097">
    <property type="entry name" value="HisK_dim/P_sf"/>
</dbReference>
<evidence type="ECO:0000259" key="11">
    <source>
        <dbReference type="PROSITE" id="PS50112"/>
    </source>
</evidence>
<feature type="domain" description="PAS" evidence="11">
    <location>
        <begin position="118"/>
        <end position="188"/>
    </location>
</feature>
<protein>
    <recommendedName>
        <fullName evidence="2">histidine kinase</fullName>
        <ecNumber evidence="2">2.7.13.3</ecNumber>
    </recommendedName>
</protein>
<evidence type="ECO:0000256" key="4">
    <source>
        <dbReference type="ARBA" id="ARBA00022679"/>
    </source>
</evidence>
<keyword evidence="9" id="KW-0902">Two-component regulatory system</keyword>
<dbReference type="SUPFAM" id="SSF55785">
    <property type="entry name" value="PYP-like sensor domain (PAS domain)"/>
    <property type="match status" value="2"/>
</dbReference>
<dbReference type="PANTHER" id="PTHR43065">
    <property type="entry name" value="SENSOR HISTIDINE KINASE"/>
    <property type="match status" value="1"/>
</dbReference>
<dbReference type="InterPro" id="IPR003661">
    <property type="entry name" value="HisK_dim/P_dom"/>
</dbReference>
<gene>
    <name evidence="13" type="ORF">A9C19_18165</name>
</gene>
<dbReference type="InterPro" id="IPR000014">
    <property type="entry name" value="PAS"/>
</dbReference>
<dbReference type="Gene3D" id="3.30.450.20">
    <property type="entry name" value="PAS domain"/>
    <property type="match status" value="2"/>
</dbReference>
<dbReference type="OrthoDB" id="9815750at2"/>